<proteinExistence type="predicted"/>
<feature type="domain" description="Endonuclease/exonuclease/phosphatase" evidence="2">
    <location>
        <begin position="28"/>
        <end position="282"/>
    </location>
</feature>
<sequence length="291" mass="33205">MKKLFLAMCFSVAMMSMVEVNAQKLNLATYNLRNANKEDSTDGNGWGKRFPVIANMVKYYGFDIWGTQEGKSWQLQDLINQLPDYSYIGIGRDDGKKEGEYSAIFYNKKKITVVESGNFWLSQDTTKPNKGWDAVLPRICTWGKFKLIKSGKEFYMFNLHMDHIGVVARAESSKLILAKIKNMKVKIPIVLTGDFNVNQSSESFLLLDKSNVLKDSYRLTNNKLASAGTYNGFGNNLHKDERIDHIFLSDAWKVNAYGILTDGYVDKDEKSGKYLMRYPSDHFPVLTKLSF</sequence>
<dbReference type="OrthoDB" id="9793162at2"/>
<dbReference type="CDD" id="cd09083">
    <property type="entry name" value="EEP-1"/>
    <property type="match status" value="1"/>
</dbReference>
<feature type="chain" id="PRO_5024387533" evidence="1">
    <location>
        <begin position="23"/>
        <end position="291"/>
    </location>
</feature>
<protein>
    <submittedName>
        <fullName evidence="3">Endonuclease/exonuclease/phosphatase family protein</fullName>
    </submittedName>
</protein>
<evidence type="ECO:0000259" key="2">
    <source>
        <dbReference type="Pfam" id="PF03372"/>
    </source>
</evidence>
<evidence type="ECO:0000313" key="3">
    <source>
        <dbReference type="EMBL" id="QES89809.1"/>
    </source>
</evidence>
<dbReference type="InterPro" id="IPR050410">
    <property type="entry name" value="CCR4/nocturin_mRNA_transcr"/>
</dbReference>
<keyword evidence="3" id="KW-0269">Exonuclease</keyword>
<gene>
    <name evidence="3" type="ORF">E0W69_014450</name>
</gene>
<dbReference type="RefSeq" id="WP_131330767.1">
    <property type="nucleotide sequence ID" value="NZ_CP044016.1"/>
</dbReference>
<dbReference type="GO" id="GO:0000175">
    <property type="term" value="F:3'-5'-RNA exonuclease activity"/>
    <property type="evidence" value="ECO:0007669"/>
    <property type="project" value="TreeGrafter"/>
</dbReference>
<organism evidence="3 4">
    <name type="scientific">Rhizosphaericola mali</name>
    <dbReference type="NCBI Taxonomy" id="2545455"/>
    <lineage>
        <taxon>Bacteria</taxon>
        <taxon>Pseudomonadati</taxon>
        <taxon>Bacteroidota</taxon>
        <taxon>Chitinophagia</taxon>
        <taxon>Chitinophagales</taxon>
        <taxon>Chitinophagaceae</taxon>
        <taxon>Rhizosphaericola</taxon>
    </lineage>
</organism>
<evidence type="ECO:0000256" key="1">
    <source>
        <dbReference type="SAM" id="SignalP"/>
    </source>
</evidence>
<dbReference type="InterPro" id="IPR036691">
    <property type="entry name" value="Endo/exonu/phosph_ase_sf"/>
</dbReference>
<evidence type="ECO:0000313" key="4">
    <source>
        <dbReference type="Proteomes" id="UP000292424"/>
    </source>
</evidence>
<keyword evidence="4" id="KW-1185">Reference proteome</keyword>
<reference evidence="3 4" key="1">
    <citation type="submission" date="2019-09" db="EMBL/GenBank/DDBJ databases">
        <title>Complete genome sequence of Arachidicoccus sp. B3-10 isolated from apple orchard soil.</title>
        <authorList>
            <person name="Kim H.S."/>
            <person name="Han K.-I."/>
            <person name="Suh M.K."/>
            <person name="Lee K.C."/>
            <person name="Eom M.K."/>
            <person name="Kim J.-S."/>
            <person name="Kang S.W."/>
            <person name="Sin Y."/>
            <person name="Lee J.-S."/>
        </authorList>
    </citation>
    <scope>NUCLEOTIDE SEQUENCE [LARGE SCALE GENOMIC DNA]</scope>
    <source>
        <strain evidence="3 4">B3-10</strain>
    </source>
</reference>
<dbReference type="AlphaFoldDB" id="A0A5P2G6C3"/>
<dbReference type="Pfam" id="PF03372">
    <property type="entry name" value="Exo_endo_phos"/>
    <property type="match status" value="1"/>
</dbReference>
<dbReference type="Proteomes" id="UP000292424">
    <property type="component" value="Chromosome"/>
</dbReference>
<keyword evidence="1" id="KW-0732">Signal</keyword>
<keyword evidence="3" id="KW-0540">Nuclease</keyword>
<name>A0A5P2G6C3_9BACT</name>
<keyword evidence="3" id="KW-0255">Endonuclease</keyword>
<dbReference type="Gene3D" id="3.60.10.10">
    <property type="entry name" value="Endonuclease/exonuclease/phosphatase"/>
    <property type="match status" value="1"/>
</dbReference>
<dbReference type="InterPro" id="IPR005135">
    <property type="entry name" value="Endo/exonuclease/phosphatase"/>
</dbReference>
<dbReference type="PANTHER" id="PTHR12121">
    <property type="entry name" value="CARBON CATABOLITE REPRESSOR PROTEIN 4"/>
    <property type="match status" value="1"/>
</dbReference>
<keyword evidence="3" id="KW-0378">Hydrolase</keyword>
<dbReference type="GO" id="GO:0004519">
    <property type="term" value="F:endonuclease activity"/>
    <property type="evidence" value="ECO:0007669"/>
    <property type="project" value="UniProtKB-KW"/>
</dbReference>
<dbReference type="EMBL" id="CP044016">
    <property type="protein sequence ID" value="QES89809.1"/>
    <property type="molecule type" value="Genomic_DNA"/>
</dbReference>
<dbReference type="PANTHER" id="PTHR12121:SF36">
    <property type="entry name" value="ENDONUCLEASE_EXONUCLEASE_PHOSPHATASE DOMAIN-CONTAINING PROTEIN"/>
    <property type="match status" value="1"/>
</dbReference>
<accession>A0A5P2G6C3</accession>
<dbReference type="SUPFAM" id="SSF56219">
    <property type="entry name" value="DNase I-like"/>
    <property type="match status" value="1"/>
</dbReference>
<dbReference type="KEGG" id="arac:E0W69_014450"/>
<feature type="signal peptide" evidence="1">
    <location>
        <begin position="1"/>
        <end position="22"/>
    </location>
</feature>